<dbReference type="Gene3D" id="2.40.128.410">
    <property type="match status" value="1"/>
</dbReference>
<evidence type="ECO:0000313" key="2">
    <source>
        <dbReference type="EMBL" id="EAR15605.1"/>
    </source>
</evidence>
<evidence type="ECO:0000256" key="1">
    <source>
        <dbReference type="SAM" id="Phobius"/>
    </source>
</evidence>
<dbReference type="OrthoDB" id="1448121at2"/>
<dbReference type="InterPro" id="IPR025347">
    <property type="entry name" value="DUF4251"/>
</dbReference>
<dbReference type="PROSITE" id="PS51257">
    <property type="entry name" value="PROKAR_LIPOPROTEIN"/>
    <property type="match status" value="1"/>
</dbReference>
<dbReference type="EMBL" id="CP001712">
    <property type="protein sequence ID" value="EAR15605.1"/>
    <property type="molecule type" value="Genomic_DNA"/>
</dbReference>
<gene>
    <name evidence="2" type="ordered locus">RB2501_14794</name>
</gene>
<keyword evidence="1" id="KW-0812">Transmembrane</keyword>
<keyword evidence="3" id="KW-1185">Reference proteome</keyword>
<keyword evidence="1" id="KW-1133">Transmembrane helix</keyword>
<dbReference type="Proteomes" id="UP000009049">
    <property type="component" value="Chromosome"/>
</dbReference>
<proteinExistence type="predicted"/>
<dbReference type="RefSeq" id="WP_015754921.1">
    <property type="nucleotide sequence ID" value="NC_013222.1"/>
</dbReference>
<evidence type="ECO:0000313" key="3">
    <source>
        <dbReference type="Proteomes" id="UP000009049"/>
    </source>
</evidence>
<keyword evidence="1" id="KW-0472">Membrane</keyword>
<accession>A4CL56</accession>
<feature type="transmembrane region" description="Helical" evidence="1">
    <location>
        <begin position="7"/>
        <end position="26"/>
    </location>
</feature>
<sequence>MRKINRHIVYIALYAVWVSGIIWLVGGCQSTAAPLSAEEQARLDNLVENREFVFDAKYAMPLSSQAYISAANMGFTMARGNSPTNINLTGDGYYLRMYGESVEIYLPYFGTRENITNYNNMGSIDIKASIEDFRERRTPKGHEMEFFAREGYERFRLILNIFPNSQSQLSLFSPQRDVIRYVGKLHQSSER</sequence>
<organism evidence="2 3">
    <name type="scientific">Robiginitalea biformata (strain ATCC BAA-864 / DSM 15991 / KCTC 12146 / HTCC2501)</name>
    <dbReference type="NCBI Taxonomy" id="313596"/>
    <lineage>
        <taxon>Bacteria</taxon>
        <taxon>Pseudomonadati</taxon>
        <taxon>Bacteroidota</taxon>
        <taxon>Flavobacteriia</taxon>
        <taxon>Flavobacteriales</taxon>
        <taxon>Flavobacteriaceae</taxon>
        <taxon>Robiginitalea</taxon>
    </lineage>
</organism>
<evidence type="ECO:0008006" key="4">
    <source>
        <dbReference type="Google" id="ProtNLM"/>
    </source>
</evidence>
<protein>
    <recommendedName>
        <fullName evidence="4">DUF4251 domain-containing protein</fullName>
    </recommendedName>
</protein>
<reference evidence="2 3" key="1">
    <citation type="journal article" date="2009" name="J. Bacteriol.">
        <title>Complete genome sequence of Robiginitalea biformata HTCC2501.</title>
        <authorList>
            <person name="Oh H.M."/>
            <person name="Giovannoni S.J."/>
            <person name="Lee K."/>
            <person name="Ferriera S."/>
            <person name="Johnson J."/>
            <person name="Cho J.C."/>
        </authorList>
    </citation>
    <scope>NUCLEOTIDE SEQUENCE [LARGE SCALE GENOMIC DNA]</scope>
    <source>
        <strain evidence="3">ATCC BAA-864 / HTCC2501 / KCTC 12146</strain>
    </source>
</reference>
<name>A4CL56_ROBBH</name>
<dbReference type="KEGG" id="rbi:RB2501_14794"/>
<dbReference type="STRING" id="313596.RB2501_14794"/>
<dbReference type="HOGENOM" id="CLU_122390_0_0_10"/>
<dbReference type="Pfam" id="PF14059">
    <property type="entry name" value="DUF4251"/>
    <property type="match status" value="1"/>
</dbReference>
<dbReference type="AlphaFoldDB" id="A4CL56"/>